<dbReference type="InterPro" id="IPR018193">
    <property type="entry name" value="Glyc_kinase_flavodox-like_fold"/>
</dbReference>
<dbReference type="RefSeq" id="WP_200131987.1">
    <property type="nucleotide sequence ID" value="NZ_JAEHOI010000005.1"/>
</dbReference>
<keyword evidence="3 4" id="KW-0418">Kinase</keyword>
<dbReference type="PIRSF" id="PIRSF006078">
    <property type="entry name" value="GlxK"/>
    <property type="match status" value="1"/>
</dbReference>
<proteinExistence type="inferred from homology"/>
<organism evidence="5 6">
    <name type="scientific">Leucobacter edaphi</name>
    <dbReference type="NCBI Taxonomy" id="2796472"/>
    <lineage>
        <taxon>Bacteria</taxon>
        <taxon>Bacillati</taxon>
        <taxon>Actinomycetota</taxon>
        <taxon>Actinomycetes</taxon>
        <taxon>Micrococcales</taxon>
        <taxon>Microbacteriaceae</taxon>
        <taxon>Leucobacter</taxon>
    </lineage>
</organism>
<evidence type="ECO:0000256" key="1">
    <source>
        <dbReference type="ARBA" id="ARBA00006284"/>
    </source>
</evidence>
<dbReference type="GO" id="GO:0008887">
    <property type="term" value="F:glycerate kinase activity"/>
    <property type="evidence" value="ECO:0007669"/>
    <property type="project" value="UniProtKB-UniRule"/>
</dbReference>
<dbReference type="SUPFAM" id="SSF110738">
    <property type="entry name" value="Glycerate kinase I"/>
    <property type="match status" value="1"/>
</dbReference>
<dbReference type="EMBL" id="JAEHOI010000005">
    <property type="protein sequence ID" value="MBK0421800.1"/>
    <property type="molecule type" value="Genomic_DNA"/>
</dbReference>
<evidence type="ECO:0000256" key="3">
    <source>
        <dbReference type="ARBA" id="ARBA00022777"/>
    </source>
</evidence>
<dbReference type="AlphaFoldDB" id="A0A934QBU7"/>
<dbReference type="InterPro" id="IPR004381">
    <property type="entry name" value="Glycerate_kinase"/>
</dbReference>
<dbReference type="PANTHER" id="PTHR21599:SF0">
    <property type="entry name" value="GLYCERATE KINASE"/>
    <property type="match status" value="1"/>
</dbReference>
<protein>
    <submittedName>
        <fullName evidence="5">Glycerate kinase</fullName>
    </submittedName>
</protein>
<gene>
    <name evidence="5" type="ORF">JD292_06910</name>
</gene>
<dbReference type="Gene3D" id="3.90.1510.10">
    <property type="entry name" value="Glycerate kinase, domain 2"/>
    <property type="match status" value="1"/>
</dbReference>
<dbReference type="NCBIfam" id="TIGR00045">
    <property type="entry name" value="glycerate kinase"/>
    <property type="match status" value="1"/>
</dbReference>
<sequence>MSPGPVIVVAPDSLKGSCSAPEAARAIAAGARSVLGPGARVIELPLADGGEGTLDALIAARGGRIVGVPTTDALGRERTGRIGFVPTAGDADSAGAETAVIEAAEANGLPHVEDQPLRALDADSAGVGVLVAAALDAGAREILLCIGGSATSDGGAGVLRALGARLLDAEGEPVGPGARGLAGLASVDLSGVHPAASAARWRIACDVENPLVGPRGAAEVFAPQKGATPEEIPLIDEGLRRLAGALGLPDSAAIERAGLGAAGGLALAPVALWGAELVPGAELVAEAAGLDVAVASADLVVTGEGRLDAQSLDGKVVSRVLGAAAQSPVATVIVLAGEVSLGADGCRAAGITAAASIARGPATLTELRERAPALLEDAAAQLVSVWTAGRSRAC</sequence>
<dbReference type="InterPro" id="IPR036129">
    <property type="entry name" value="Glycerate_kinase_sf"/>
</dbReference>
<dbReference type="GO" id="GO:0031388">
    <property type="term" value="P:organic acid phosphorylation"/>
    <property type="evidence" value="ECO:0007669"/>
    <property type="project" value="UniProtKB-UniRule"/>
</dbReference>
<name>A0A934QBU7_9MICO</name>
<evidence type="ECO:0000313" key="5">
    <source>
        <dbReference type="EMBL" id="MBK0421800.1"/>
    </source>
</evidence>
<accession>A0A934QBU7</accession>
<dbReference type="Pfam" id="PF02595">
    <property type="entry name" value="Gly_kinase"/>
    <property type="match status" value="1"/>
</dbReference>
<evidence type="ECO:0000256" key="2">
    <source>
        <dbReference type="ARBA" id="ARBA00022679"/>
    </source>
</evidence>
<keyword evidence="6" id="KW-1185">Reference proteome</keyword>
<comment type="caution">
    <text evidence="5">The sequence shown here is derived from an EMBL/GenBank/DDBJ whole genome shotgun (WGS) entry which is preliminary data.</text>
</comment>
<dbReference type="PANTHER" id="PTHR21599">
    <property type="entry name" value="GLYCERATE KINASE"/>
    <property type="match status" value="1"/>
</dbReference>
<dbReference type="InterPro" id="IPR018197">
    <property type="entry name" value="Glycerate_kinase_RE-like"/>
</dbReference>
<reference evidence="5" key="1">
    <citation type="submission" date="2020-12" db="EMBL/GenBank/DDBJ databases">
        <title>Leucobacter sp. CAS2, isolated from Chromium sludge.</title>
        <authorList>
            <person name="Xu Z."/>
        </authorList>
    </citation>
    <scope>NUCLEOTIDE SEQUENCE</scope>
    <source>
        <strain evidence="5">CSA2</strain>
    </source>
</reference>
<dbReference type="Proteomes" id="UP000618733">
    <property type="component" value="Unassembled WGS sequence"/>
</dbReference>
<comment type="similarity">
    <text evidence="1 4">Belongs to the glycerate kinase type-1 family.</text>
</comment>
<evidence type="ECO:0000256" key="4">
    <source>
        <dbReference type="PIRNR" id="PIRNR006078"/>
    </source>
</evidence>
<keyword evidence="2 4" id="KW-0808">Transferase</keyword>
<evidence type="ECO:0000313" key="6">
    <source>
        <dbReference type="Proteomes" id="UP000618733"/>
    </source>
</evidence>
<dbReference type="Gene3D" id="3.40.50.10350">
    <property type="entry name" value="Glycerate kinase, domain 1"/>
    <property type="match status" value="1"/>
</dbReference>